<feature type="non-terminal residue" evidence="1">
    <location>
        <position position="156"/>
    </location>
</feature>
<accession>A0ACD3A210</accession>
<gene>
    <name evidence="1" type="ORF">BDN72DRAFT_735061</name>
</gene>
<proteinExistence type="predicted"/>
<evidence type="ECO:0000313" key="2">
    <source>
        <dbReference type="Proteomes" id="UP000308600"/>
    </source>
</evidence>
<protein>
    <submittedName>
        <fullName evidence="1">Uncharacterized protein</fullName>
    </submittedName>
</protein>
<reference evidence="1 2" key="1">
    <citation type="journal article" date="2019" name="Nat. Ecol. Evol.">
        <title>Megaphylogeny resolves global patterns of mushroom evolution.</title>
        <authorList>
            <person name="Varga T."/>
            <person name="Krizsan K."/>
            <person name="Foldi C."/>
            <person name="Dima B."/>
            <person name="Sanchez-Garcia M."/>
            <person name="Sanchez-Ramirez S."/>
            <person name="Szollosi G.J."/>
            <person name="Szarkandi J.G."/>
            <person name="Papp V."/>
            <person name="Albert L."/>
            <person name="Andreopoulos W."/>
            <person name="Angelini C."/>
            <person name="Antonin V."/>
            <person name="Barry K.W."/>
            <person name="Bougher N.L."/>
            <person name="Buchanan P."/>
            <person name="Buyck B."/>
            <person name="Bense V."/>
            <person name="Catcheside P."/>
            <person name="Chovatia M."/>
            <person name="Cooper J."/>
            <person name="Damon W."/>
            <person name="Desjardin D."/>
            <person name="Finy P."/>
            <person name="Geml J."/>
            <person name="Haridas S."/>
            <person name="Hughes K."/>
            <person name="Justo A."/>
            <person name="Karasinski D."/>
            <person name="Kautmanova I."/>
            <person name="Kiss B."/>
            <person name="Kocsube S."/>
            <person name="Kotiranta H."/>
            <person name="LaButti K.M."/>
            <person name="Lechner B.E."/>
            <person name="Liimatainen K."/>
            <person name="Lipzen A."/>
            <person name="Lukacs Z."/>
            <person name="Mihaltcheva S."/>
            <person name="Morgado L.N."/>
            <person name="Niskanen T."/>
            <person name="Noordeloos M.E."/>
            <person name="Ohm R.A."/>
            <person name="Ortiz-Santana B."/>
            <person name="Ovrebo C."/>
            <person name="Racz N."/>
            <person name="Riley R."/>
            <person name="Savchenko A."/>
            <person name="Shiryaev A."/>
            <person name="Soop K."/>
            <person name="Spirin V."/>
            <person name="Szebenyi C."/>
            <person name="Tomsovsky M."/>
            <person name="Tulloss R.E."/>
            <person name="Uehling J."/>
            <person name="Grigoriev I.V."/>
            <person name="Vagvolgyi C."/>
            <person name="Papp T."/>
            <person name="Martin F.M."/>
            <person name="Miettinen O."/>
            <person name="Hibbett D.S."/>
            <person name="Nagy L.G."/>
        </authorList>
    </citation>
    <scope>NUCLEOTIDE SEQUENCE [LARGE SCALE GENOMIC DNA]</scope>
    <source>
        <strain evidence="1 2">NL-1719</strain>
    </source>
</reference>
<organism evidence="1 2">
    <name type="scientific">Pluteus cervinus</name>
    <dbReference type="NCBI Taxonomy" id="181527"/>
    <lineage>
        <taxon>Eukaryota</taxon>
        <taxon>Fungi</taxon>
        <taxon>Dikarya</taxon>
        <taxon>Basidiomycota</taxon>
        <taxon>Agaricomycotina</taxon>
        <taxon>Agaricomycetes</taxon>
        <taxon>Agaricomycetidae</taxon>
        <taxon>Agaricales</taxon>
        <taxon>Pluteineae</taxon>
        <taxon>Pluteaceae</taxon>
        <taxon>Pluteus</taxon>
    </lineage>
</organism>
<name>A0ACD3A210_9AGAR</name>
<evidence type="ECO:0000313" key="1">
    <source>
        <dbReference type="EMBL" id="TFK59755.1"/>
    </source>
</evidence>
<dbReference type="EMBL" id="ML208901">
    <property type="protein sequence ID" value="TFK59755.1"/>
    <property type="molecule type" value="Genomic_DNA"/>
</dbReference>
<feature type="non-terminal residue" evidence="1">
    <location>
        <position position="1"/>
    </location>
</feature>
<keyword evidence="2" id="KW-1185">Reference proteome</keyword>
<dbReference type="Proteomes" id="UP000308600">
    <property type="component" value="Unassembled WGS sequence"/>
</dbReference>
<sequence length="156" mass="17680">LSVNQKVLESLANRLAAGQMVKAESDAEKQCYQLIRDLDHIGGHVEGSTTSKKYMRNEIWSLIAAKGAPTWYITLSPVDIKNRICIYYADTKENFDIDVPLPEYGDRMRLISQNPVAAARFFNFFIKLFIKHILGVESNHEGIYGKTSAYYGTVEQ</sequence>